<evidence type="ECO:0000256" key="7">
    <source>
        <dbReference type="ARBA" id="ARBA00031959"/>
    </source>
</evidence>
<comment type="caution">
    <text evidence="11">The sequence shown here is derived from an EMBL/GenBank/DDBJ whole genome shotgun (WGS) entry which is preliminary data.</text>
</comment>
<evidence type="ECO:0000259" key="10">
    <source>
        <dbReference type="Pfam" id="PF00483"/>
    </source>
</evidence>
<evidence type="ECO:0000256" key="5">
    <source>
        <dbReference type="ARBA" id="ARBA00022695"/>
    </source>
</evidence>
<dbReference type="Pfam" id="PF00483">
    <property type="entry name" value="NTP_transferase"/>
    <property type="match status" value="1"/>
</dbReference>
<evidence type="ECO:0000256" key="3">
    <source>
        <dbReference type="ARBA" id="ARBA00019048"/>
    </source>
</evidence>
<proteinExistence type="inferred from homology"/>
<dbReference type="Gene3D" id="3.90.550.10">
    <property type="entry name" value="Spore Coat Polysaccharide Biosynthesis Protein SpsA, Chain A"/>
    <property type="match status" value="1"/>
</dbReference>
<evidence type="ECO:0000256" key="9">
    <source>
        <dbReference type="ARBA" id="ARBA00048128"/>
    </source>
</evidence>
<evidence type="ECO:0000313" key="12">
    <source>
        <dbReference type="Proteomes" id="UP000655420"/>
    </source>
</evidence>
<dbReference type="InterPro" id="IPR005835">
    <property type="entry name" value="NTP_transferase_dom"/>
</dbReference>
<evidence type="ECO:0000256" key="8">
    <source>
        <dbReference type="ARBA" id="ARBA00032341"/>
    </source>
</evidence>
<organism evidence="11 12">
    <name type="scientific">Thermohalobaculum xanthum</name>
    <dbReference type="NCBI Taxonomy" id="2753746"/>
    <lineage>
        <taxon>Bacteria</taxon>
        <taxon>Pseudomonadati</taxon>
        <taxon>Pseudomonadota</taxon>
        <taxon>Alphaproteobacteria</taxon>
        <taxon>Rhodobacterales</taxon>
        <taxon>Paracoccaceae</taxon>
        <taxon>Thermohalobaculum</taxon>
    </lineage>
</organism>
<dbReference type="InterPro" id="IPR005771">
    <property type="entry name" value="GalU_uridylyltTrfase_bac/arc"/>
</dbReference>
<keyword evidence="12" id="KW-1185">Reference proteome</keyword>
<keyword evidence="5 11" id="KW-0548">Nucleotidyltransferase</keyword>
<evidence type="ECO:0000256" key="6">
    <source>
        <dbReference type="ARBA" id="ARBA00031455"/>
    </source>
</evidence>
<keyword evidence="4" id="KW-0808">Transferase</keyword>
<comment type="catalytic activity">
    <reaction evidence="9">
        <text>alpha-D-glucose 1-phosphate + UTP + H(+) = UDP-alpha-D-glucose + diphosphate</text>
        <dbReference type="Rhea" id="RHEA:19889"/>
        <dbReference type="ChEBI" id="CHEBI:15378"/>
        <dbReference type="ChEBI" id="CHEBI:33019"/>
        <dbReference type="ChEBI" id="CHEBI:46398"/>
        <dbReference type="ChEBI" id="CHEBI:58601"/>
        <dbReference type="ChEBI" id="CHEBI:58885"/>
        <dbReference type="EC" id="2.7.7.9"/>
    </reaction>
</comment>
<name>A0A8J7M5P1_9RHOB</name>
<dbReference type="PANTHER" id="PTHR43197:SF1">
    <property type="entry name" value="UTP--GLUCOSE-1-PHOSPHATE URIDYLYLTRANSFERASE"/>
    <property type="match status" value="1"/>
</dbReference>
<dbReference type="GO" id="GO:0006011">
    <property type="term" value="P:UDP-alpha-D-glucose metabolic process"/>
    <property type="evidence" value="ECO:0007669"/>
    <property type="project" value="InterPro"/>
</dbReference>
<gene>
    <name evidence="11" type="ORF">H0I76_06025</name>
</gene>
<comment type="similarity">
    <text evidence="1">Belongs to the UDPGP type 2 family.</text>
</comment>
<dbReference type="CDD" id="cd02541">
    <property type="entry name" value="UGPase_prokaryotic"/>
    <property type="match status" value="1"/>
</dbReference>
<dbReference type="GO" id="GO:0003983">
    <property type="term" value="F:UTP:glucose-1-phosphate uridylyltransferase activity"/>
    <property type="evidence" value="ECO:0007669"/>
    <property type="project" value="UniProtKB-EC"/>
</dbReference>
<dbReference type="EMBL" id="JAEHHL010000002">
    <property type="protein sequence ID" value="MBK0398738.1"/>
    <property type="molecule type" value="Genomic_DNA"/>
</dbReference>
<feature type="domain" description="Nucleotidyl transferase" evidence="10">
    <location>
        <begin position="12"/>
        <end position="275"/>
    </location>
</feature>
<dbReference type="EC" id="2.7.7.9" evidence="2"/>
<dbReference type="AlphaFoldDB" id="A0A8J7M5P1"/>
<protein>
    <recommendedName>
        <fullName evidence="3">UTP--glucose-1-phosphate uridylyltransferase</fullName>
        <ecNumber evidence="2">2.7.7.9</ecNumber>
    </recommendedName>
    <alternativeName>
        <fullName evidence="6">Alpha-D-glucosyl-1-phosphate uridylyltransferase</fullName>
    </alternativeName>
    <alternativeName>
        <fullName evidence="7">UDP-glucose pyrophosphorylase</fullName>
    </alternativeName>
    <alternativeName>
        <fullName evidence="8">Uridine diphosphoglucose pyrophosphorylase</fullName>
    </alternativeName>
</protein>
<dbReference type="PANTHER" id="PTHR43197">
    <property type="entry name" value="UTP--GLUCOSE-1-PHOSPHATE URIDYLYLTRANSFERASE"/>
    <property type="match status" value="1"/>
</dbReference>
<evidence type="ECO:0000313" key="11">
    <source>
        <dbReference type="EMBL" id="MBK0398738.1"/>
    </source>
</evidence>
<dbReference type="Proteomes" id="UP000655420">
    <property type="component" value="Unassembled WGS sequence"/>
</dbReference>
<accession>A0A8J7M5P1</accession>
<sequence length="306" mass="32333">MSNRIKRAIFPVAGMGTRFLPVTKSVPKEMLPLVDRPLIQYAVDEARAAGIEQIILVTAPGKASLEHYFDRAAALEAALEAKGSVGCLEDVMSTVLAPGKLATVRQVDPLGLGHAVWCARELCGDEPVAVLLPDDVISSQTPCLQQMVEAHAKCGGTMVATMRLPRAEVSSYGVIDPMRGISGGDAEPLVAVRGLVEKPAAADAPSDLAVIGRYILAPAVFDQLDQVRPGAGGEIQLTDAIAAAAAAGEPVFGFRFEGRRFDCGSKAGFIEASVAFALQRPELRDRLKAFLRRELHAPEGAVLAAE</sequence>
<evidence type="ECO:0000256" key="1">
    <source>
        <dbReference type="ARBA" id="ARBA00006890"/>
    </source>
</evidence>
<dbReference type="RefSeq" id="WP_200608299.1">
    <property type="nucleotide sequence ID" value="NZ_JAEHHL010000002.1"/>
</dbReference>
<reference evidence="11" key="1">
    <citation type="submission" date="2020-12" db="EMBL/GenBank/DDBJ databases">
        <title>Bacterial taxonomy.</title>
        <authorList>
            <person name="Pan X."/>
        </authorList>
    </citation>
    <scope>NUCLEOTIDE SEQUENCE</scope>
    <source>
        <strain evidence="11">M0105</strain>
    </source>
</reference>
<evidence type="ECO:0000256" key="4">
    <source>
        <dbReference type="ARBA" id="ARBA00022679"/>
    </source>
</evidence>
<evidence type="ECO:0000256" key="2">
    <source>
        <dbReference type="ARBA" id="ARBA00012415"/>
    </source>
</evidence>
<dbReference type="InterPro" id="IPR029044">
    <property type="entry name" value="Nucleotide-diphossugar_trans"/>
</dbReference>
<dbReference type="SUPFAM" id="SSF53448">
    <property type="entry name" value="Nucleotide-diphospho-sugar transferases"/>
    <property type="match status" value="1"/>
</dbReference>